<dbReference type="Gene3D" id="3.30.360.10">
    <property type="entry name" value="Dihydrodipicolinate Reductase, domain 2"/>
    <property type="match status" value="1"/>
</dbReference>
<evidence type="ECO:0000259" key="1">
    <source>
        <dbReference type="Pfam" id="PF01408"/>
    </source>
</evidence>
<dbReference type="InterPro" id="IPR006311">
    <property type="entry name" value="TAT_signal"/>
</dbReference>
<dbReference type="Pfam" id="PF01408">
    <property type="entry name" value="GFO_IDH_MocA"/>
    <property type="match status" value="1"/>
</dbReference>
<evidence type="ECO:0000259" key="2">
    <source>
        <dbReference type="Pfam" id="PF22725"/>
    </source>
</evidence>
<protein>
    <submittedName>
        <fullName evidence="3">Predicted dehydrogenase</fullName>
    </submittedName>
</protein>
<proteinExistence type="predicted"/>
<accession>A0A1G9S7H8</accession>
<name>A0A1G9S7H8_9FLAO</name>
<dbReference type="AlphaFoldDB" id="A0A1G9S7H8"/>
<dbReference type="InterPro" id="IPR050463">
    <property type="entry name" value="Gfo/Idh/MocA_oxidrdct_glycsds"/>
</dbReference>
<keyword evidence="4" id="KW-1185">Reference proteome</keyword>
<dbReference type="GO" id="GO:0000166">
    <property type="term" value="F:nucleotide binding"/>
    <property type="evidence" value="ECO:0007669"/>
    <property type="project" value="InterPro"/>
</dbReference>
<dbReference type="SUPFAM" id="SSF51735">
    <property type="entry name" value="NAD(P)-binding Rossmann-fold domains"/>
    <property type="match status" value="1"/>
</dbReference>
<gene>
    <name evidence="3" type="ORF">SAMN04488514_107139</name>
</gene>
<dbReference type="PANTHER" id="PTHR43818">
    <property type="entry name" value="BCDNA.GH03377"/>
    <property type="match status" value="1"/>
</dbReference>
<feature type="domain" description="GFO/IDH/MocA-like oxidoreductase" evidence="2">
    <location>
        <begin position="185"/>
        <end position="321"/>
    </location>
</feature>
<sequence length="436" mass="48638">MNGKKTDNGRRNFVKTGATAIAGGALLSSFPMKAFGAGQQKEIRIGLVGCGGRGTGAAHEALKTSKAVKLVALGEVFEDRLNSAYQNLKNTYGNQVEVPDSKKFIGFDAYQKVIESCDVVLLATPPPFRPLHLEAAVKADKHVFIEKPLFVDIPGYHKVMGINELAKQKNLNLGVGLQLRYENGYQKMKEQIDSGMIGDITSLDVYYNVGAPKIHPRQPGQTEMNYQVRNWRYFTWLWGGQLAGQTIHQIDLINWFMNDYPEVAQGLGGRQSFNGPDQGNTYDHHYAEFEYSNKIKLHVQSKTMDNTWNKVGFHIQGTKGYANEKSEIYNTANEPIWRYRDQEETVGPTQKCQSDFINSIINNKPLNQVDYGAKSTLTTIVGRMAIHSGQIITVEEALKSKKSILPKEFNWDAEMPSMPGPDGNYSIPVPGKVEVL</sequence>
<organism evidence="3 4">
    <name type="scientific">Kriegella aquimaris</name>
    <dbReference type="NCBI Taxonomy" id="192904"/>
    <lineage>
        <taxon>Bacteria</taxon>
        <taxon>Pseudomonadati</taxon>
        <taxon>Bacteroidota</taxon>
        <taxon>Flavobacteriia</taxon>
        <taxon>Flavobacteriales</taxon>
        <taxon>Flavobacteriaceae</taxon>
        <taxon>Kriegella</taxon>
    </lineage>
</organism>
<dbReference type="EMBL" id="FNGV01000007">
    <property type="protein sequence ID" value="SDM31280.1"/>
    <property type="molecule type" value="Genomic_DNA"/>
</dbReference>
<dbReference type="PROSITE" id="PS51318">
    <property type="entry name" value="TAT"/>
    <property type="match status" value="1"/>
</dbReference>
<dbReference type="PANTHER" id="PTHR43818:SF5">
    <property type="entry name" value="OXIDOREDUCTASE FAMILY PROTEIN"/>
    <property type="match status" value="1"/>
</dbReference>
<dbReference type="SUPFAM" id="SSF55347">
    <property type="entry name" value="Glyceraldehyde-3-phosphate dehydrogenase-like, C-terminal domain"/>
    <property type="match status" value="1"/>
</dbReference>
<feature type="domain" description="Gfo/Idh/MocA-like oxidoreductase N-terminal" evidence="1">
    <location>
        <begin position="43"/>
        <end position="176"/>
    </location>
</feature>
<dbReference type="InterPro" id="IPR000683">
    <property type="entry name" value="Gfo/Idh/MocA-like_OxRdtase_N"/>
</dbReference>
<dbReference type="RefSeq" id="WP_089890904.1">
    <property type="nucleotide sequence ID" value="NZ_FNGV01000007.1"/>
</dbReference>
<dbReference type="OrthoDB" id="127583at2"/>
<reference evidence="3 4" key="1">
    <citation type="submission" date="2016-10" db="EMBL/GenBank/DDBJ databases">
        <authorList>
            <person name="de Groot N.N."/>
        </authorList>
    </citation>
    <scope>NUCLEOTIDE SEQUENCE [LARGE SCALE GENOMIC DNA]</scope>
    <source>
        <strain evidence="3 4">DSM 19886</strain>
    </source>
</reference>
<dbReference type="STRING" id="192904.SAMN04488514_107139"/>
<dbReference type="Proteomes" id="UP000199440">
    <property type="component" value="Unassembled WGS sequence"/>
</dbReference>
<dbReference type="InterPro" id="IPR036291">
    <property type="entry name" value="NAD(P)-bd_dom_sf"/>
</dbReference>
<evidence type="ECO:0000313" key="3">
    <source>
        <dbReference type="EMBL" id="SDM31280.1"/>
    </source>
</evidence>
<evidence type="ECO:0000313" key="4">
    <source>
        <dbReference type="Proteomes" id="UP000199440"/>
    </source>
</evidence>
<dbReference type="Gene3D" id="3.40.50.720">
    <property type="entry name" value="NAD(P)-binding Rossmann-like Domain"/>
    <property type="match status" value="1"/>
</dbReference>
<dbReference type="InterPro" id="IPR055170">
    <property type="entry name" value="GFO_IDH_MocA-like_dom"/>
</dbReference>
<dbReference type="Pfam" id="PF22725">
    <property type="entry name" value="GFO_IDH_MocA_C3"/>
    <property type="match status" value="1"/>
</dbReference>